<keyword evidence="3 7" id="KW-0812">Transmembrane</keyword>
<dbReference type="InterPro" id="IPR046791">
    <property type="entry name" value="Polycystin_dom"/>
</dbReference>
<keyword evidence="6" id="KW-0325">Glycoprotein</keyword>
<dbReference type="PRINTS" id="PR01433">
    <property type="entry name" value="POLYCYSTIN2"/>
</dbReference>
<comment type="subcellular location">
    <subcellularLocation>
        <location evidence="1">Membrane</location>
        <topology evidence="1">Multi-pass membrane protein</topology>
    </subcellularLocation>
</comment>
<organism evidence="12">
    <name type="scientific">Schistosoma curassoni</name>
    <dbReference type="NCBI Taxonomy" id="6186"/>
    <lineage>
        <taxon>Eukaryota</taxon>
        <taxon>Metazoa</taxon>
        <taxon>Spiralia</taxon>
        <taxon>Lophotrochozoa</taxon>
        <taxon>Platyhelminthes</taxon>
        <taxon>Trematoda</taxon>
        <taxon>Digenea</taxon>
        <taxon>Strigeidida</taxon>
        <taxon>Schistosomatoidea</taxon>
        <taxon>Schistosomatidae</taxon>
        <taxon>Schistosoma</taxon>
    </lineage>
</organism>
<evidence type="ECO:0000256" key="5">
    <source>
        <dbReference type="ARBA" id="ARBA00023136"/>
    </source>
</evidence>
<proteinExistence type="inferred from homology"/>
<dbReference type="WBParaSite" id="SCUD_0001881001-mRNA-1">
    <property type="protein sequence ID" value="SCUD_0001881001-mRNA-1"/>
    <property type="gene ID" value="SCUD_0001881001"/>
</dbReference>
<evidence type="ECO:0000256" key="6">
    <source>
        <dbReference type="ARBA" id="ARBA00023180"/>
    </source>
</evidence>
<keyword evidence="4 7" id="KW-1133">Transmembrane helix</keyword>
<comment type="similarity">
    <text evidence="2">Belongs to the polycystin family.</text>
</comment>
<gene>
    <name evidence="10" type="ORF">SCUD_LOCUS18807</name>
</gene>
<feature type="transmembrane region" description="Helical" evidence="7">
    <location>
        <begin position="172"/>
        <end position="197"/>
    </location>
</feature>
<accession>A0A183KUR5</accession>
<dbReference type="GO" id="GO:0005262">
    <property type="term" value="F:calcium channel activity"/>
    <property type="evidence" value="ECO:0007669"/>
    <property type="project" value="TreeGrafter"/>
</dbReference>
<reference evidence="10 11" key="2">
    <citation type="submission" date="2018-11" db="EMBL/GenBank/DDBJ databases">
        <authorList>
            <consortium name="Pathogen Informatics"/>
        </authorList>
    </citation>
    <scope>NUCLEOTIDE SEQUENCE [LARGE SCALE GENOMIC DNA]</scope>
    <source>
        <strain evidence="10">Dakar</strain>
        <strain evidence="11">Dakar, Senegal</strain>
    </source>
</reference>
<feature type="domain" description="Polycystin" evidence="9">
    <location>
        <begin position="2"/>
        <end position="88"/>
    </location>
</feature>
<dbReference type="Pfam" id="PF20519">
    <property type="entry name" value="Polycystin_dom"/>
    <property type="match status" value="1"/>
</dbReference>
<dbReference type="STRING" id="6186.A0A183KUR5"/>
<evidence type="ECO:0000256" key="2">
    <source>
        <dbReference type="ARBA" id="ARBA00007200"/>
    </source>
</evidence>
<reference evidence="12" key="1">
    <citation type="submission" date="2016-06" db="UniProtKB">
        <authorList>
            <consortium name="WormBaseParasite"/>
        </authorList>
    </citation>
    <scope>IDENTIFICATION</scope>
</reference>
<feature type="domain" description="Polycystin cation channel PKD1/PKD2" evidence="8">
    <location>
        <begin position="89"/>
        <end position="203"/>
    </location>
</feature>
<keyword evidence="5 7" id="KW-0472">Membrane</keyword>
<dbReference type="Proteomes" id="UP000279833">
    <property type="component" value="Unassembled WGS sequence"/>
</dbReference>
<evidence type="ECO:0000313" key="10">
    <source>
        <dbReference type="EMBL" id="VDP67069.1"/>
    </source>
</evidence>
<feature type="transmembrane region" description="Helical" evidence="7">
    <location>
        <begin position="126"/>
        <end position="152"/>
    </location>
</feature>
<sequence>MYSYWGSVSSYGGGGYYEDLSRDQTEAASQLDRLFQNLWLDRGTRVLFIHFTTYNPNMNLFSVVEIVVEVPASGSLVLNSDFRSVKLLRYVTPFDYFVLVCECAFLLFIAYYIVEEIMEIKKQGWIYFVSVWNSLDIIIILISIVCAAFNIYRTIIVINLLESILHNPNEFANFQMLSIWQVNFNFAISITVFLAWVKLHKALLHAISSNNNDNESSMIISSVLEKSVTLKSSTSVINLYHLNVDIIQFNKIG</sequence>
<evidence type="ECO:0000256" key="1">
    <source>
        <dbReference type="ARBA" id="ARBA00004141"/>
    </source>
</evidence>
<dbReference type="GO" id="GO:0016020">
    <property type="term" value="C:membrane"/>
    <property type="evidence" value="ECO:0007669"/>
    <property type="project" value="UniProtKB-SubCell"/>
</dbReference>
<keyword evidence="11" id="KW-1185">Reference proteome</keyword>
<evidence type="ECO:0000256" key="7">
    <source>
        <dbReference type="SAM" id="Phobius"/>
    </source>
</evidence>
<dbReference type="InterPro" id="IPR051223">
    <property type="entry name" value="Polycystin"/>
</dbReference>
<evidence type="ECO:0000259" key="8">
    <source>
        <dbReference type="Pfam" id="PF08016"/>
    </source>
</evidence>
<evidence type="ECO:0000256" key="4">
    <source>
        <dbReference type="ARBA" id="ARBA00022989"/>
    </source>
</evidence>
<dbReference type="Pfam" id="PF08016">
    <property type="entry name" value="PKD_channel"/>
    <property type="match status" value="1"/>
</dbReference>
<feature type="transmembrane region" description="Helical" evidence="7">
    <location>
        <begin position="96"/>
        <end position="114"/>
    </location>
</feature>
<evidence type="ECO:0000259" key="9">
    <source>
        <dbReference type="Pfam" id="PF20519"/>
    </source>
</evidence>
<dbReference type="EMBL" id="UZAK01041547">
    <property type="protein sequence ID" value="VDP67069.1"/>
    <property type="molecule type" value="Genomic_DNA"/>
</dbReference>
<protein>
    <submittedName>
        <fullName evidence="12">PKD_channel domain-containing protein</fullName>
    </submittedName>
</protein>
<dbReference type="PANTHER" id="PTHR10877">
    <property type="entry name" value="POLYCYSTIN FAMILY MEMBER"/>
    <property type="match status" value="1"/>
</dbReference>
<dbReference type="InterPro" id="IPR013122">
    <property type="entry name" value="PKD1_2_channel"/>
</dbReference>
<evidence type="ECO:0000313" key="12">
    <source>
        <dbReference type="WBParaSite" id="SCUD_0001881001-mRNA-1"/>
    </source>
</evidence>
<dbReference type="GO" id="GO:0005509">
    <property type="term" value="F:calcium ion binding"/>
    <property type="evidence" value="ECO:0007669"/>
    <property type="project" value="InterPro"/>
</dbReference>
<dbReference type="GO" id="GO:0050982">
    <property type="term" value="P:detection of mechanical stimulus"/>
    <property type="evidence" value="ECO:0007669"/>
    <property type="project" value="TreeGrafter"/>
</dbReference>
<dbReference type="AlphaFoldDB" id="A0A183KUR5"/>
<dbReference type="InterPro" id="IPR003915">
    <property type="entry name" value="PKD_2"/>
</dbReference>
<dbReference type="PANTHER" id="PTHR10877:SF183">
    <property type="entry name" value="AT14535P-RELATED"/>
    <property type="match status" value="1"/>
</dbReference>
<name>A0A183KUR5_9TREM</name>
<evidence type="ECO:0000256" key="3">
    <source>
        <dbReference type="ARBA" id="ARBA00022692"/>
    </source>
</evidence>
<evidence type="ECO:0000313" key="11">
    <source>
        <dbReference type="Proteomes" id="UP000279833"/>
    </source>
</evidence>